<keyword evidence="3" id="KW-1185">Reference proteome</keyword>
<dbReference type="AlphaFoldDB" id="A0A1H3ZLP2"/>
<dbReference type="EMBL" id="FNRL01000004">
    <property type="protein sequence ID" value="SEA24726.1"/>
    <property type="molecule type" value="Genomic_DNA"/>
</dbReference>
<dbReference type="OrthoDB" id="8444591at2"/>
<dbReference type="Gene3D" id="3.40.1580.10">
    <property type="entry name" value="SMI1/KNR4-like"/>
    <property type="match status" value="1"/>
</dbReference>
<dbReference type="InterPro" id="IPR037883">
    <property type="entry name" value="Knr4/Smi1-like_sf"/>
</dbReference>
<dbReference type="InterPro" id="IPR018958">
    <property type="entry name" value="Knr4/Smi1-like_dom"/>
</dbReference>
<dbReference type="Proteomes" id="UP000199656">
    <property type="component" value="Unassembled WGS sequence"/>
</dbReference>
<gene>
    <name evidence="2" type="ORF">SAMN05660909_01303</name>
</gene>
<evidence type="ECO:0000313" key="2">
    <source>
        <dbReference type="EMBL" id="SEA24726.1"/>
    </source>
</evidence>
<dbReference type="SUPFAM" id="SSF160631">
    <property type="entry name" value="SMI1/KNR4-like"/>
    <property type="match status" value="1"/>
</dbReference>
<organism evidence="2 3">
    <name type="scientific">Chitinophaga terrae</name>
    <name type="common">ex Kim and Jung 2007</name>
    <dbReference type="NCBI Taxonomy" id="408074"/>
    <lineage>
        <taxon>Bacteria</taxon>
        <taxon>Pseudomonadati</taxon>
        <taxon>Bacteroidota</taxon>
        <taxon>Chitinophagia</taxon>
        <taxon>Chitinophagales</taxon>
        <taxon>Chitinophagaceae</taxon>
        <taxon>Chitinophaga</taxon>
    </lineage>
</organism>
<name>A0A1H3ZLP2_9BACT</name>
<feature type="domain" description="Knr4/Smi1-like" evidence="1">
    <location>
        <begin position="232"/>
        <end position="352"/>
    </location>
</feature>
<sequence>MEEEGGECVLVDPNYNNMAKDLTQLKNDLFEEADGNKFARLKDKLIRTLGADALPVLIAYTKEGKLLHWRNFLLTDILNLVNEGDAAYADYFSWAVTQPGLAYWSVDGLLKTKGDAAYEQLTSVALDEAQAQEVRAKAIKSLAVHSRQPFDRSLPADPGHWKKEQLRLDEVIAWQQSGFPKGEGYVAPAVHPSLQRPVTDLEKAAAKLEKKLKKEREKRQDPASPSNWLTIADAADMDAIQQRWKLPEPYLNFLRNYSPLNVFIDSRKFFQGLHLYGAKELISRQDGYSFNPVKNQPIADWPSQYVVIADAGGDPYCIDLNSPGAAVYTSMHGTGKWEFELYADSFIKFLQQLA</sequence>
<accession>A0A1H3ZLP2</accession>
<dbReference type="STRING" id="408074.SAMN05660909_01303"/>
<dbReference type="Pfam" id="PF09346">
    <property type="entry name" value="SMI1_KNR4"/>
    <property type="match status" value="1"/>
</dbReference>
<protein>
    <submittedName>
        <fullName evidence="2">SMI1 / KNR4 family (SUKH-1)</fullName>
    </submittedName>
</protein>
<evidence type="ECO:0000313" key="3">
    <source>
        <dbReference type="Proteomes" id="UP000199656"/>
    </source>
</evidence>
<reference evidence="3" key="1">
    <citation type="submission" date="2016-10" db="EMBL/GenBank/DDBJ databases">
        <authorList>
            <person name="Varghese N."/>
            <person name="Submissions S."/>
        </authorList>
    </citation>
    <scope>NUCLEOTIDE SEQUENCE [LARGE SCALE GENOMIC DNA]</scope>
    <source>
        <strain evidence="3">DSM 23920</strain>
    </source>
</reference>
<evidence type="ECO:0000259" key="1">
    <source>
        <dbReference type="Pfam" id="PF09346"/>
    </source>
</evidence>
<proteinExistence type="predicted"/>